<dbReference type="Pfam" id="PF04082">
    <property type="entry name" value="Fungal_trans"/>
    <property type="match status" value="1"/>
</dbReference>
<reference evidence="5" key="1">
    <citation type="submission" date="2020-03" db="EMBL/GenBank/DDBJ databases">
        <title>Draft Genome Sequence of Cylindrodendrum hubeiense.</title>
        <authorList>
            <person name="Buettner E."/>
            <person name="Kellner H."/>
        </authorList>
    </citation>
    <scope>NUCLEOTIDE SEQUENCE</scope>
    <source>
        <strain evidence="5">IHI 201604</strain>
    </source>
</reference>
<dbReference type="SMART" id="SM00066">
    <property type="entry name" value="GAL4"/>
    <property type="match status" value="1"/>
</dbReference>
<dbReference type="OrthoDB" id="103819at2759"/>
<dbReference type="PANTHER" id="PTHR46910">
    <property type="entry name" value="TRANSCRIPTION FACTOR PDR1"/>
    <property type="match status" value="1"/>
</dbReference>
<dbReference type="GO" id="GO:0008270">
    <property type="term" value="F:zinc ion binding"/>
    <property type="evidence" value="ECO:0007669"/>
    <property type="project" value="InterPro"/>
</dbReference>
<feature type="domain" description="Zn(2)-C6 fungal-type" evidence="4">
    <location>
        <begin position="36"/>
        <end position="65"/>
    </location>
</feature>
<evidence type="ECO:0000259" key="4">
    <source>
        <dbReference type="PROSITE" id="PS50048"/>
    </source>
</evidence>
<dbReference type="Pfam" id="PF00172">
    <property type="entry name" value="Zn_clus"/>
    <property type="match status" value="1"/>
</dbReference>
<protein>
    <recommendedName>
        <fullName evidence="4">Zn(2)-C6 fungal-type domain-containing protein</fullName>
    </recommendedName>
</protein>
<comment type="caution">
    <text evidence="5">The sequence shown here is derived from an EMBL/GenBank/DDBJ whole genome shotgun (WGS) entry which is preliminary data.</text>
</comment>
<organism evidence="5 6">
    <name type="scientific">Cylindrodendrum hubeiense</name>
    <dbReference type="NCBI Taxonomy" id="595255"/>
    <lineage>
        <taxon>Eukaryota</taxon>
        <taxon>Fungi</taxon>
        <taxon>Dikarya</taxon>
        <taxon>Ascomycota</taxon>
        <taxon>Pezizomycotina</taxon>
        <taxon>Sordariomycetes</taxon>
        <taxon>Hypocreomycetidae</taxon>
        <taxon>Hypocreales</taxon>
        <taxon>Nectriaceae</taxon>
        <taxon>Cylindrodendrum</taxon>
    </lineage>
</organism>
<dbReference type="Proteomes" id="UP000722485">
    <property type="component" value="Unassembled WGS sequence"/>
</dbReference>
<dbReference type="GO" id="GO:0006351">
    <property type="term" value="P:DNA-templated transcription"/>
    <property type="evidence" value="ECO:0007669"/>
    <property type="project" value="InterPro"/>
</dbReference>
<evidence type="ECO:0000313" key="5">
    <source>
        <dbReference type="EMBL" id="KAF7548399.1"/>
    </source>
</evidence>
<proteinExistence type="predicted"/>
<evidence type="ECO:0000256" key="2">
    <source>
        <dbReference type="ARBA" id="ARBA00023242"/>
    </source>
</evidence>
<dbReference type="InterPro" id="IPR050987">
    <property type="entry name" value="AtrR-like"/>
</dbReference>
<dbReference type="EMBL" id="JAANBB010000149">
    <property type="protein sequence ID" value="KAF7548399.1"/>
    <property type="molecule type" value="Genomic_DNA"/>
</dbReference>
<dbReference type="Gene3D" id="4.10.240.10">
    <property type="entry name" value="Zn(2)-C6 fungal-type DNA-binding domain"/>
    <property type="match status" value="1"/>
</dbReference>
<feature type="region of interest" description="Disordered" evidence="3">
    <location>
        <begin position="120"/>
        <end position="152"/>
    </location>
</feature>
<keyword evidence="6" id="KW-1185">Reference proteome</keyword>
<dbReference type="CDD" id="cd00067">
    <property type="entry name" value="GAL4"/>
    <property type="match status" value="1"/>
</dbReference>
<evidence type="ECO:0000313" key="6">
    <source>
        <dbReference type="Proteomes" id="UP000722485"/>
    </source>
</evidence>
<dbReference type="GO" id="GO:0003677">
    <property type="term" value="F:DNA binding"/>
    <property type="evidence" value="ECO:0007669"/>
    <property type="project" value="InterPro"/>
</dbReference>
<dbReference type="PANTHER" id="PTHR46910:SF5">
    <property type="entry name" value="ZN(II)2CYS6 TRANSCRIPTION FACTOR (EUROFUNG)"/>
    <property type="match status" value="1"/>
</dbReference>
<dbReference type="InterPro" id="IPR001138">
    <property type="entry name" value="Zn2Cys6_DnaBD"/>
</dbReference>
<feature type="compositionally biased region" description="Low complexity" evidence="3">
    <location>
        <begin position="127"/>
        <end position="138"/>
    </location>
</feature>
<dbReference type="InterPro" id="IPR036864">
    <property type="entry name" value="Zn2-C6_fun-type_DNA-bd_sf"/>
</dbReference>
<keyword evidence="1" id="KW-0479">Metal-binding</keyword>
<feature type="region of interest" description="Disordered" evidence="3">
    <location>
        <begin position="1"/>
        <end position="28"/>
    </location>
</feature>
<name>A0A9P5H499_9HYPO</name>
<dbReference type="GO" id="GO:0000981">
    <property type="term" value="F:DNA-binding transcription factor activity, RNA polymerase II-specific"/>
    <property type="evidence" value="ECO:0007669"/>
    <property type="project" value="InterPro"/>
</dbReference>
<accession>A0A9P5H499</accession>
<dbReference type="PROSITE" id="PS00463">
    <property type="entry name" value="ZN2_CY6_FUNGAL_1"/>
    <property type="match status" value="1"/>
</dbReference>
<evidence type="ECO:0000256" key="1">
    <source>
        <dbReference type="ARBA" id="ARBA00022723"/>
    </source>
</evidence>
<dbReference type="SUPFAM" id="SSF57701">
    <property type="entry name" value="Zn2/Cys6 DNA-binding domain"/>
    <property type="match status" value="1"/>
</dbReference>
<sequence length="742" mass="82448">MDDDNSPYHDVDAQGDGQDDVSDSAQNNTSSSIRRACDACRTRKIRCDRNSPCSHCIHAKIPCTHADTRPKEKRTRILLSAQYERKIDLIDRRLEGVTRLLQEMKTSMPASSAHLAALSKDSPLDKTSQPSASSTSTPFGHAVQPASDSPVIEGESSLAAHSVFANEFLQNAVGTSSLQDAGLEMRETLDSLHHIVNALKQQPAASELSYALAYKVPRPTLPGIKLPPIQKTVSVIRRCKNNPSEIGTWIFEVCPLDSFSDICLGVYFSEDYSEADFIISNTGMMYLFQELGYAKPEGEERNEIMAYAEMCSVNLETALSNLPLHLPANSSMIRALILGAYHAIEISKPSLSWILTSKASELCQTLGYHRASAAKHGPAEDVDRKQFLFWSMYFMDKSLSLRLGRASTIQDWDISVPIPTMEDTHITPLAAFFSNWTKTAQCQGNIYEKLYSPDSITQPDHVRMARVQAIAKDLEDIRKQTSQVSADWLKQTSLSIGGPMVQFISISDDVLRLSLLTLTYRASPIPEHSPTTFVPECIEAARATLQRHEECVACVERMDANGLYFPSYVHWTLMFAPFIPFIVLFCQVIETQDGKDLASLHNFITSMESAPAVSDAAAKMHRLFQVLYTVALRYVEFRISTPPTSQTQADAELNTYLAALGFPPVGLEQRQQHQQMTGLDHGQGVQGFGQSLADGGVTDGMNGQRGTNPMMWMGNTTQLEDWFNSNQQMMELIEEPTFNFPQ</sequence>
<dbReference type="SMART" id="SM00906">
    <property type="entry name" value="Fungal_trans"/>
    <property type="match status" value="1"/>
</dbReference>
<dbReference type="AlphaFoldDB" id="A0A9P5H499"/>
<feature type="compositionally biased region" description="Basic and acidic residues" evidence="3">
    <location>
        <begin position="1"/>
        <end position="12"/>
    </location>
</feature>
<dbReference type="PROSITE" id="PS50048">
    <property type="entry name" value="ZN2_CY6_FUNGAL_2"/>
    <property type="match status" value="1"/>
</dbReference>
<dbReference type="CDD" id="cd12148">
    <property type="entry name" value="fungal_TF_MHR"/>
    <property type="match status" value="1"/>
</dbReference>
<gene>
    <name evidence="5" type="ORF">G7Z17_g7083</name>
</gene>
<evidence type="ECO:0000256" key="3">
    <source>
        <dbReference type="SAM" id="MobiDB-lite"/>
    </source>
</evidence>
<dbReference type="InterPro" id="IPR007219">
    <property type="entry name" value="XnlR_reg_dom"/>
</dbReference>
<keyword evidence="2" id="KW-0539">Nucleus</keyword>